<dbReference type="KEGG" id="ome:OLMES_0092"/>
<dbReference type="Pfam" id="PF21447">
    <property type="entry name" value="Ppx-GppA_III"/>
    <property type="match status" value="1"/>
</dbReference>
<name>A0A1Y0I1C3_9GAMM</name>
<keyword evidence="9" id="KW-0472">Membrane</keyword>
<reference evidence="13 14" key="1">
    <citation type="submission" date="2017-05" db="EMBL/GenBank/DDBJ databases">
        <title>Genomic insights into alkan degradation activity of Oleiphilus messinensis.</title>
        <authorList>
            <person name="Kozyavkin S.A."/>
            <person name="Slesarev A.I."/>
            <person name="Golyshin P.N."/>
            <person name="Korzhenkov A."/>
            <person name="Golyshina O.N."/>
            <person name="Toshchakov S.V."/>
        </authorList>
    </citation>
    <scope>NUCLEOTIDE SEQUENCE [LARGE SCALE GENOMIC DNA]</scope>
    <source>
        <strain evidence="13 14">ME102</strain>
    </source>
</reference>
<dbReference type="Gene3D" id="1.10.3210.10">
    <property type="entry name" value="Hypothetical protein af1432"/>
    <property type="match status" value="1"/>
</dbReference>
<protein>
    <recommendedName>
        <fullName evidence="6">Exopolyphosphatase</fullName>
        <ecNumber evidence="5">3.6.1.11</ecNumber>
    </recommendedName>
</protein>
<comment type="similarity">
    <text evidence="3">Belongs to the GppA/Ppx family.</text>
</comment>
<comment type="subcellular location">
    <subcellularLocation>
        <location evidence="2">Cell membrane</location>
        <topology evidence="2">Peripheral membrane protein</topology>
    </subcellularLocation>
</comment>
<dbReference type="AlphaFoldDB" id="A0A1Y0I1C3"/>
<dbReference type="InterPro" id="IPR048950">
    <property type="entry name" value="Ppx_GppA_C"/>
</dbReference>
<dbReference type="InterPro" id="IPR043129">
    <property type="entry name" value="ATPase_NBD"/>
</dbReference>
<dbReference type="GO" id="GO:0006798">
    <property type="term" value="P:polyphosphate catabolic process"/>
    <property type="evidence" value="ECO:0007669"/>
    <property type="project" value="TreeGrafter"/>
</dbReference>
<accession>A0A1Y0I1C3</accession>
<evidence type="ECO:0000259" key="11">
    <source>
        <dbReference type="Pfam" id="PF02541"/>
    </source>
</evidence>
<organism evidence="13 14">
    <name type="scientific">Oleiphilus messinensis</name>
    <dbReference type="NCBI Taxonomy" id="141451"/>
    <lineage>
        <taxon>Bacteria</taxon>
        <taxon>Pseudomonadati</taxon>
        <taxon>Pseudomonadota</taxon>
        <taxon>Gammaproteobacteria</taxon>
        <taxon>Oceanospirillales</taxon>
        <taxon>Oleiphilaceae</taxon>
        <taxon>Oleiphilus</taxon>
    </lineage>
</organism>
<evidence type="ECO:0000256" key="6">
    <source>
        <dbReference type="ARBA" id="ARBA00020416"/>
    </source>
</evidence>
<comment type="catalytic activity">
    <reaction evidence="10">
        <text>[phosphate](n) + H2O = [phosphate](n-1) + phosphate + H(+)</text>
        <dbReference type="Rhea" id="RHEA:21528"/>
        <dbReference type="Rhea" id="RHEA-COMP:9859"/>
        <dbReference type="Rhea" id="RHEA-COMP:14279"/>
        <dbReference type="ChEBI" id="CHEBI:15377"/>
        <dbReference type="ChEBI" id="CHEBI:15378"/>
        <dbReference type="ChEBI" id="CHEBI:16838"/>
        <dbReference type="ChEBI" id="CHEBI:43474"/>
        <dbReference type="EC" id="3.6.1.11"/>
    </reaction>
</comment>
<dbReference type="FunFam" id="3.30.420.40:FF:000023">
    <property type="entry name" value="Guanosine-5'-triphosphate,3'-diphosphate pyrophosphatase"/>
    <property type="match status" value="1"/>
</dbReference>
<dbReference type="CDD" id="cd24053">
    <property type="entry name" value="ASKHA_NBD_EcPPX-GppA-like"/>
    <property type="match status" value="1"/>
</dbReference>
<dbReference type="EC" id="3.6.1.11" evidence="5"/>
<dbReference type="InterPro" id="IPR050273">
    <property type="entry name" value="GppA/Ppx_hydrolase"/>
</dbReference>
<dbReference type="GO" id="GO:0005886">
    <property type="term" value="C:plasma membrane"/>
    <property type="evidence" value="ECO:0007669"/>
    <property type="project" value="UniProtKB-SubCell"/>
</dbReference>
<evidence type="ECO:0000256" key="2">
    <source>
        <dbReference type="ARBA" id="ARBA00004202"/>
    </source>
</evidence>
<dbReference type="EMBL" id="CP021425">
    <property type="protein sequence ID" value="ARU54201.1"/>
    <property type="molecule type" value="Genomic_DNA"/>
</dbReference>
<dbReference type="OrthoDB" id="9793035at2"/>
<dbReference type="PANTHER" id="PTHR30005:SF14">
    <property type="entry name" value="EXOPOLYPHOSPHATASE"/>
    <property type="match status" value="1"/>
</dbReference>
<dbReference type="Gene3D" id="3.30.420.150">
    <property type="entry name" value="Exopolyphosphatase. Domain 2"/>
    <property type="match status" value="1"/>
</dbReference>
<dbReference type="PIRSF" id="PIRSF001267">
    <property type="entry name" value="Pyrophosphatase_GppA_Ppx"/>
    <property type="match status" value="1"/>
</dbReference>
<dbReference type="Gene3D" id="3.30.420.40">
    <property type="match status" value="1"/>
</dbReference>
<dbReference type="Proteomes" id="UP000196027">
    <property type="component" value="Chromosome"/>
</dbReference>
<keyword evidence="14" id="KW-1185">Reference proteome</keyword>
<dbReference type="GO" id="GO:0004309">
    <property type="term" value="F:exopolyphosphatase activity"/>
    <property type="evidence" value="ECO:0007669"/>
    <property type="project" value="UniProtKB-EC"/>
</dbReference>
<evidence type="ECO:0000256" key="10">
    <source>
        <dbReference type="ARBA" id="ARBA00047607"/>
    </source>
</evidence>
<evidence type="ECO:0000256" key="5">
    <source>
        <dbReference type="ARBA" id="ARBA00012451"/>
    </source>
</evidence>
<keyword evidence="8" id="KW-0378">Hydrolase</keyword>
<evidence type="ECO:0000259" key="12">
    <source>
        <dbReference type="Pfam" id="PF21447"/>
    </source>
</evidence>
<feature type="domain" description="Ppx/GppA phosphatase C-terminal" evidence="12">
    <location>
        <begin position="330"/>
        <end position="503"/>
    </location>
</feature>
<evidence type="ECO:0000256" key="3">
    <source>
        <dbReference type="ARBA" id="ARBA00007125"/>
    </source>
</evidence>
<evidence type="ECO:0000256" key="7">
    <source>
        <dbReference type="ARBA" id="ARBA00022475"/>
    </source>
</evidence>
<evidence type="ECO:0000313" key="13">
    <source>
        <dbReference type="EMBL" id="ARU54201.1"/>
    </source>
</evidence>
<comment type="cofactor">
    <cofactor evidence="1">
        <name>Mg(2+)</name>
        <dbReference type="ChEBI" id="CHEBI:18420"/>
    </cofactor>
</comment>
<dbReference type="InterPro" id="IPR022371">
    <property type="entry name" value="Exopolyphosphatase"/>
</dbReference>
<dbReference type="SUPFAM" id="SSF53067">
    <property type="entry name" value="Actin-like ATPase domain"/>
    <property type="match status" value="2"/>
</dbReference>
<comment type="subunit">
    <text evidence="4">Homodimer.</text>
</comment>
<dbReference type="InterPro" id="IPR003695">
    <property type="entry name" value="Ppx_GppA_N"/>
</dbReference>
<dbReference type="InterPro" id="IPR030673">
    <property type="entry name" value="PyroPPase_GppA_Ppx"/>
</dbReference>
<evidence type="ECO:0000256" key="4">
    <source>
        <dbReference type="ARBA" id="ARBA00011738"/>
    </source>
</evidence>
<dbReference type="Pfam" id="PF02541">
    <property type="entry name" value="Ppx-GppA"/>
    <property type="match status" value="1"/>
</dbReference>
<evidence type="ECO:0000313" key="14">
    <source>
        <dbReference type="Proteomes" id="UP000196027"/>
    </source>
</evidence>
<feature type="domain" description="Ppx/GppA phosphatase N-terminal" evidence="11">
    <location>
        <begin position="41"/>
        <end position="323"/>
    </location>
</feature>
<evidence type="ECO:0000256" key="9">
    <source>
        <dbReference type="ARBA" id="ARBA00023136"/>
    </source>
</evidence>
<keyword evidence="7" id="KW-1003">Cell membrane</keyword>
<sequence>MKLDVRKSSSVTTNTELNQEVSDQNHLFAAIDLGSNSFHMIIARLVHGEVRVLEKMGEKVQLASGLDEHQNIAQEAQDRALECLSRFAQRLKGIEKSAVRLVATNTLRVAKNAAQFKRKIESMLEIPMEVIAGQEEARLIYLGVAHTLADDSGRRLVMDIGGGSTEFIIGERFEAKELESLHMGCVSYREQFFADGEITEVQFNKAVTAASRELLNIRDNYLRMGWQEAVGASGSIKAVANVLSELDICHDGITRSGLMELKKRVISLGNSANLDQLGVRKERLGVFPSGLAILCASFEVLAIDVMHYSDGALREGVLYDMLGRIQHEDVRERTIQALAERYHLDQNHASTVERTTMMAYQQVKRDWGLSAPYYSDLLRWAARLHEIGLTISHSQYHKHGAYLLEHSYLPGFSKQVQKNLAVLVRCHRRKLLPLLFQDYSPEEAEPMMRLTLLLRLAVLLRHERTGDVLAEFWLNVNRKQITIEFAEEWLQAHPLTLADLEMEADYLSKMEFKLEVVTRLAE</sequence>
<dbReference type="SUPFAM" id="SSF109604">
    <property type="entry name" value="HD-domain/PDEase-like"/>
    <property type="match status" value="1"/>
</dbReference>
<dbReference type="NCBIfam" id="TIGR03706">
    <property type="entry name" value="exo_poly_only"/>
    <property type="match status" value="1"/>
</dbReference>
<dbReference type="PANTHER" id="PTHR30005">
    <property type="entry name" value="EXOPOLYPHOSPHATASE"/>
    <property type="match status" value="1"/>
</dbReference>
<evidence type="ECO:0000256" key="1">
    <source>
        <dbReference type="ARBA" id="ARBA00001946"/>
    </source>
</evidence>
<proteinExistence type="inferred from homology"/>
<dbReference type="FunFam" id="3.30.420.150:FF:000001">
    <property type="entry name" value="Guanosine-5'-triphosphate,3'-diphosphate pyrophosphatase"/>
    <property type="match status" value="1"/>
</dbReference>
<gene>
    <name evidence="13" type="ORF">OLMES_0092</name>
</gene>
<evidence type="ECO:0000256" key="8">
    <source>
        <dbReference type="ARBA" id="ARBA00022801"/>
    </source>
</evidence>